<feature type="repeat" description="WD" evidence="3">
    <location>
        <begin position="145"/>
        <end position="177"/>
    </location>
</feature>
<sequence length="484" mass="51112">LFQPCQKMDCLSLELVASLAGHQDRVWSVAWSPKGDFLASCSGDKTVRIWTRRAGATSPPAAAAPSAATITGNDSVNPTTCAGSNTIIGAQQQWYCCAILDQCHSRTIRNIAWSPNGKALATASFDATVAIWELAGSVWEQVAELEGHENEVKCVTWNPDGRLIATCGRDRSVWIWESLPGREFECVDVKQGHTQDVKAVRWHPAGELLVSASYDDTIKLWNYDGDEWVCSQTLGGCGPGSGHSSTVWDVSWDPDGQRLASCSDDLTIKLWESRAAGAAPGPGRLAVSGGSGGYGGGGGLVPSRPDLRCGTTLSGYHGRTIFSLDWGPTGLIASGDGEDCICVFGQGDPEMARVVLRASEEEARQGPAGTNTSSVSCDGGDERRGGGGGSGGGDTTEVDPDDGSGASGPDADAGVSALRDDGKERLGKGSTGLRPGQEGQPWGLWTRVQSAHDADVNCVRWNPAHPRLLASCSDDRLVKLWWLR</sequence>
<organism evidence="5 6">
    <name type="scientific">Volvox reticuliferus</name>
    <dbReference type="NCBI Taxonomy" id="1737510"/>
    <lineage>
        <taxon>Eukaryota</taxon>
        <taxon>Viridiplantae</taxon>
        <taxon>Chlorophyta</taxon>
        <taxon>core chlorophytes</taxon>
        <taxon>Chlorophyceae</taxon>
        <taxon>CS clade</taxon>
        <taxon>Chlamydomonadales</taxon>
        <taxon>Volvocaceae</taxon>
        <taxon>Volvox</taxon>
    </lineage>
</organism>
<evidence type="ECO:0000256" key="2">
    <source>
        <dbReference type="ARBA" id="ARBA00022737"/>
    </source>
</evidence>
<protein>
    <recommendedName>
        <fullName evidence="7">Cytosolic iron-sulfur protein assembly protein CIAO1 homolog</fullName>
    </recommendedName>
</protein>
<proteinExistence type="inferred from homology"/>
<dbReference type="GO" id="GO:0097361">
    <property type="term" value="C:cytosolic [4Fe-4S] assembly targeting complex"/>
    <property type="evidence" value="ECO:0007669"/>
    <property type="project" value="InterPro"/>
</dbReference>
<dbReference type="InterPro" id="IPR019775">
    <property type="entry name" value="WD40_repeat_CS"/>
</dbReference>
<feature type="repeat" description="WD" evidence="3">
    <location>
        <begin position="449"/>
        <end position="484"/>
    </location>
</feature>
<keyword evidence="2" id="KW-0677">Repeat</keyword>
<dbReference type="PROSITE" id="PS50294">
    <property type="entry name" value="WD_REPEATS_REGION"/>
    <property type="match status" value="6"/>
</dbReference>
<evidence type="ECO:0000313" key="5">
    <source>
        <dbReference type="EMBL" id="GIL86393.1"/>
    </source>
</evidence>
<evidence type="ECO:0008006" key="7">
    <source>
        <dbReference type="Google" id="ProtNLM"/>
    </source>
</evidence>
<dbReference type="InterPro" id="IPR001680">
    <property type="entry name" value="WD40_rpt"/>
</dbReference>
<evidence type="ECO:0000256" key="1">
    <source>
        <dbReference type="ARBA" id="ARBA00022574"/>
    </source>
</evidence>
<dbReference type="InterPro" id="IPR028608">
    <property type="entry name" value="CIAO1/Cia1"/>
</dbReference>
<dbReference type="SUPFAM" id="SSF50978">
    <property type="entry name" value="WD40 repeat-like"/>
    <property type="match status" value="1"/>
</dbReference>
<feature type="repeat" description="WD" evidence="3">
    <location>
        <begin position="19"/>
        <end position="50"/>
    </location>
</feature>
<dbReference type="GO" id="GO:0016226">
    <property type="term" value="P:iron-sulfur cluster assembly"/>
    <property type="evidence" value="ECO:0007669"/>
    <property type="project" value="InterPro"/>
</dbReference>
<dbReference type="EMBL" id="BNCP01000036">
    <property type="protein sequence ID" value="GIL86393.1"/>
    <property type="molecule type" value="Genomic_DNA"/>
</dbReference>
<dbReference type="OrthoDB" id="284782at2759"/>
<feature type="repeat" description="WD" evidence="3">
    <location>
        <begin position="190"/>
        <end position="222"/>
    </location>
</feature>
<evidence type="ECO:0000256" key="3">
    <source>
        <dbReference type="PROSITE-ProRule" id="PRU00221"/>
    </source>
</evidence>
<dbReference type="PANTHER" id="PTHR19920:SF0">
    <property type="entry name" value="CYTOSOLIC IRON-SULFUR PROTEIN ASSEMBLY PROTEIN CIAO1-RELATED"/>
    <property type="match status" value="1"/>
</dbReference>
<keyword evidence="6" id="KW-1185">Reference proteome</keyword>
<feature type="compositionally biased region" description="Basic and acidic residues" evidence="4">
    <location>
        <begin position="418"/>
        <end position="427"/>
    </location>
</feature>
<dbReference type="AlphaFoldDB" id="A0A8J4FUD1"/>
<evidence type="ECO:0000313" key="6">
    <source>
        <dbReference type="Proteomes" id="UP000747110"/>
    </source>
</evidence>
<dbReference type="InterPro" id="IPR036322">
    <property type="entry name" value="WD40_repeat_dom_sf"/>
</dbReference>
<name>A0A8J4FUD1_9CHLO</name>
<dbReference type="PRINTS" id="PR00320">
    <property type="entry name" value="GPROTEINBRPT"/>
</dbReference>
<dbReference type="PROSITE" id="PS50082">
    <property type="entry name" value="WD_REPEATS_2"/>
    <property type="match status" value="6"/>
</dbReference>
<feature type="region of interest" description="Disordered" evidence="4">
    <location>
        <begin position="359"/>
        <end position="442"/>
    </location>
</feature>
<feature type="compositionally biased region" description="Low complexity" evidence="4">
    <location>
        <begin position="403"/>
        <end position="417"/>
    </location>
</feature>
<dbReference type="InterPro" id="IPR020472">
    <property type="entry name" value="WD40_PAC1"/>
</dbReference>
<dbReference type="PANTHER" id="PTHR19920">
    <property type="entry name" value="WD40 PROTEIN CIAO1"/>
    <property type="match status" value="1"/>
</dbReference>
<dbReference type="PROSITE" id="PS00678">
    <property type="entry name" value="WD_REPEATS_1"/>
    <property type="match status" value="1"/>
</dbReference>
<dbReference type="Pfam" id="PF00400">
    <property type="entry name" value="WD40"/>
    <property type="match status" value="6"/>
</dbReference>
<feature type="repeat" description="WD" evidence="3">
    <location>
        <begin position="240"/>
        <end position="272"/>
    </location>
</feature>
<dbReference type="Gene3D" id="2.130.10.10">
    <property type="entry name" value="YVTN repeat-like/Quinoprotein amine dehydrogenase"/>
    <property type="match status" value="3"/>
</dbReference>
<keyword evidence="1 3" id="KW-0853">WD repeat</keyword>
<dbReference type="InterPro" id="IPR015943">
    <property type="entry name" value="WD40/YVTN_repeat-like_dom_sf"/>
</dbReference>
<reference evidence="5" key="1">
    <citation type="journal article" date="2021" name="Proc. Natl. Acad. Sci. U.S.A.">
        <title>Three genomes in the algal genus Volvox reveal the fate of a haploid sex-determining region after a transition to homothallism.</title>
        <authorList>
            <person name="Yamamoto K."/>
            <person name="Hamaji T."/>
            <person name="Kawai-Toyooka H."/>
            <person name="Matsuzaki R."/>
            <person name="Takahashi F."/>
            <person name="Nishimura Y."/>
            <person name="Kawachi M."/>
            <person name="Noguchi H."/>
            <person name="Minakuchi Y."/>
            <person name="Umen J.G."/>
            <person name="Toyoda A."/>
            <person name="Nozaki H."/>
        </authorList>
    </citation>
    <scope>NUCLEOTIDE SEQUENCE</scope>
    <source>
        <strain evidence="5">NIES-3786</strain>
    </source>
</reference>
<dbReference type="CDD" id="cd00200">
    <property type="entry name" value="WD40"/>
    <property type="match status" value="1"/>
</dbReference>
<comment type="caution">
    <text evidence="5">The sequence shown here is derived from an EMBL/GenBank/DDBJ whole genome shotgun (WGS) entry which is preliminary data.</text>
</comment>
<feature type="non-terminal residue" evidence="5">
    <location>
        <position position="484"/>
    </location>
</feature>
<feature type="repeat" description="WD" evidence="3">
    <location>
        <begin position="101"/>
        <end position="134"/>
    </location>
</feature>
<dbReference type="Proteomes" id="UP000747110">
    <property type="component" value="Unassembled WGS sequence"/>
</dbReference>
<dbReference type="SMART" id="SM00320">
    <property type="entry name" value="WD40"/>
    <property type="match status" value="7"/>
</dbReference>
<dbReference type="HAMAP" id="MF_03037">
    <property type="entry name" value="ciao1"/>
    <property type="match status" value="1"/>
</dbReference>
<gene>
    <name evidence="5" type="ORF">Vretifemale_14722</name>
</gene>
<accession>A0A8J4FUD1</accession>
<evidence type="ECO:0000256" key="4">
    <source>
        <dbReference type="SAM" id="MobiDB-lite"/>
    </source>
</evidence>